<dbReference type="PROSITE" id="PS51352">
    <property type="entry name" value="THIOREDOXIN_2"/>
    <property type="match status" value="3"/>
</dbReference>
<gene>
    <name evidence="9" type="ORF">OXX778_LOCUS530</name>
</gene>
<evidence type="ECO:0000256" key="5">
    <source>
        <dbReference type="ARBA" id="ARBA00035002"/>
    </source>
</evidence>
<accession>A0A813M4F6</accession>
<dbReference type="PROSITE" id="PS50076">
    <property type="entry name" value="DNAJ_2"/>
    <property type="match status" value="1"/>
</dbReference>
<dbReference type="InterPro" id="IPR018253">
    <property type="entry name" value="DnaJ_domain_CS"/>
</dbReference>
<dbReference type="Pfam" id="PF00085">
    <property type="entry name" value="Thioredoxin"/>
    <property type="match status" value="4"/>
</dbReference>
<dbReference type="GO" id="GO:0051787">
    <property type="term" value="F:misfolded protein binding"/>
    <property type="evidence" value="ECO:0007669"/>
    <property type="project" value="TreeGrafter"/>
</dbReference>
<dbReference type="PROSITE" id="PS00194">
    <property type="entry name" value="THIOREDOXIN_1"/>
    <property type="match status" value="2"/>
</dbReference>
<protein>
    <recommendedName>
        <fullName evidence="2">DnaJ homolog subfamily C member 10</fullName>
    </recommendedName>
    <alternativeName>
        <fullName evidence="3">DnaJ homolog subfamily C member 16</fullName>
    </alternativeName>
    <alternativeName>
        <fullName evidence="6">Endoplasmic reticulum DNA J domain-containing protein 8</fullName>
    </alternativeName>
</protein>
<dbReference type="SMART" id="SM00271">
    <property type="entry name" value="DnaJ"/>
    <property type="match status" value="1"/>
</dbReference>
<keyword evidence="4" id="KW-0072">Autophagy</keyword>
<dbReference type="PANTHER" id="PTHR44340:SF1">
    <property type="entry name" value="DNAJ HOMOLOG SUBFAMILY C MEMBER 10"/>
    <property type="match status" value="1"/>
</dbReference>
<comment type="caution">
    <text evidence="9">The sequence shown here is derived from an EMBL/GenBank/DDBJ whole genome shotgun (WGS) entry which is preliminary data.</text>
</comment>
<evidence type="ECO:0000313" key="9">
    <source>
        <dbReference type="EMBL" id="CAF0707832.1"/>
    </source>
</evidence>
<proteinExistence type="predicted"/>
<dbReference type="GO" id="GO:0005788">
    <property type="term" value="C:endoplasmic reticulum lumen"/>
    <property type="evidence" value="ECO:0007669"/>
    <property type="project" value="TreeGrafter"/>
</dbReference>
<evidence type="ECO:0000313" key="10">
    <source>
        <dbReference type="Proteomes" id="UP000663879"/>
    </source>
</evidence>
<dbReference type="InterPro" id="IPR013766">
    <property type="entry name" value="Thioredoxin_domain"/>
</dbReference>
<dbReference type="Gene3D" id="3.40.30.10">
    <property type="entry name" value="Glutaredoxin"/>
    <property type="match status" value="6"/>
</dbReference>
<dbReference type="InterPro" id="IPR036249">
    <property type="entry name" value="Thioredoxin-like_sf"/>
</dbReference>
<dbReference type="SUPFAM" id="SSF46565">
    <property type="entry name" value="Chaperone J-domain"/>
    <property type="match status" value="1"/>
</dbReference>
<dbReference type="InterPro" id="IPR017937">
    <property type="entry name" value="Thioredoxin_CS"/>
</dbReference>
<dbReference type="GO" id="GO:0006914">
    <property type="term" value="P:autophagy"/>
    <property type="evidence" value="ECO:0007669"/>
    <property type="project" value="UniProtKB-KW"/>
</dbReference>
<evidence type="ECO:0000256" key="6">
    <source>
        <dbReference type="ARBA" id="ARBA00035043"/>
    </source>
</evidence>
<sequence>IVLFILLNNDYLKFVQTAGNVNNEELYKLLGVSKTATTKQIRVAFKKLALEKHPDKNTNDPNANELFIRINRAYEILKDEELRKKYDQFGEDGLKENQNSGHNYQSWNFYQQNFGIYDDDPEVITLSRSDFRQTVVNSNTIWFINFYSTQCSHCHELAPTWRELAKLLDGVVKIGAVNCMDDWMLCNEERIQAFPSLIMYPKGHRFSEVKNLDNLMKFALSFASGNIHELNLDSYKKIQNSDKPWLLSFCLSANSDSDEELNYELNCLDEMTLRKLAIMSHGLVNVAHIDCVKQENKDLCSNLKPKLSEPIVFYNSLPNLDTQTQANSIPITITNYKKIFEQILTLLPDNKILEETDLKEILENLRNKDKNEKPWLMQFVENYDKNKDLEFKKLPNLLGDSSNFGLVDCDKLNSLELCLKLQINKYPTFVIFKSASFMMDEKIDMGEDNWYEIHYGNRQSAEDLANFVKENAFTPVRTLTYFDTDFIEKELAKYKKTAFFVDFFAPWCPPCMNLLPEFRKSSQLEGSKSTLFGTIDCTINTQICEKFNIRSYPTTILYNNSIPNLYHGHHSAQDISDFIQDILNPSVITLTYDSFYKLVGTKPSDKIWMIDFFASWCGPCQQLAPEWRKLAKRVDKKIVTVAQVDCVIEERLCADQAVRSYPNIRLYPTGSKGYLRFEQFQGWMRDANSLLQWVGNYMPTISVMLNLDSFEQLVLGNFEDKNNNDQIPWIVDFYAPWCGHCQVFAPTFEALASKFEGKVKFGKVNCQDYPHLCQASGIRAYPTVKFYPIVTSNYVNWGSGEELHEMDFNRLSLIIDAKLRQYGYDKKQKIISDKSEL</sequence>
<dbReference type="InterPro" id="IPR001623">
    <property type="entry name" value="DnaJ_domain"/>
</dbReference>
<evidence type="ECO:0000259" key="7">
    <source>
        <dbReference type="PROSITE" id="PS50076"/>
    </source>
</evidence>
<dbReference type="PRINTS" id="PR00421">
    <property type="entry name" value="THIOREDOXIN"/>
</dbReference>
<keyword evidence="10" id="KW-1185">Reference proteome</keyword>
<dbReference type="PROSITE" id="PS00636">
    <property type="entry name" value="DNAJ_1"/>
    <property type="match status" value="1"/>
</dbReference>
<dbReference type="GO" id="GO:0036498">
    <property type="term" value="P:IRE1-mediated unfolded protein response"/>
    <property type="evidence" value="ECO:0007669"/>
    <property type="project" value="TreeGrafter"/>
</dbReference>
<feature type="domain" description="J" evidence="7">
    <location>
        <begin position="25"/>
        <end position="90"/>
    </location>
</feature>
<evidence type="ECO:0000256" key="2">
    <source>
        <dbReference type="ARBA" id="ARBA00020920"/>
    </source>
</evidence>
<evidence type="ECO:0000256" key="4">
    <source>
        <dbReference type="ARBA" id="ARBA00023006"/>
    </source>
</evidence>
<comment type="function">
    <text evidence="5">Plays an important role in regulating the size of autophagosomes during the formation process.</text>
</comment>
<dbReference type="GO" id="GO:0005789">
    <property type="term" value="C:endoplasmic reticulum membrane"/>
    <property type="evidence" value="ECO:0007669"/>
    <property type="project" value="UniProtKB-SubCell"/>
</dbReference>
<dbReference type="Pfam" id="PF00226">
    <property type="entry name" value="DnaJ"/>
    <property type="match status" value="1"/>
</dbReference>
<feature type="non-terminal residue" evidence="9">
    <location>
        <position position="1"/>
    </location>
</feature>
<feature type="domain" description="Thioredoxin" evidence="8">
    <location>
        <begin position="692"/>
        <end position="837"/>
    </location>
</feature>
<dbReference type="PANTHER" id="PTHR44340">
    <property type="entry name" value="DNAJ HOMOLOG SUBFAMILY C MEMBER 10"/>
    <property type="match status" value="1"/>
</dbReference>
<dbReference type="PRINTS" id="PR00625">
    <property type="entry name" value="JDOMAIN"/>
</dbReference>
<reference evidence="9" key="1">
    <citation type="submission" date="2021-02" db="EMBL/GenBank/DDBJ databases">
        <authorList>
            <person name="Nowell W R."/>
        </authorList>
    </citation>
    <scope>NUCLEOTIDE SEQUENCE</scope>
    <source>
        <strain evidence="9">Ploen Becks lab</strain>
    </source>
</reference>
<name>A0A813M4F6_9BILA</name>
<evidence type="ECO:0000256" key="1">
    <source>
        <dbReference type="ARBA" id="ARBA00004163"/>
    </source>
</evidence>
<dbReference type="FunFam" id="1.10.287.110:FF:000029">
    <property type="entry name" value="DnaJ homolog subfamily C member 10"/>
    <property type="match status" value="1"/>
</dbReference>
<dbReference type="CDD" id="cd06257">
    <property type="entry name" value="DnaJ"/>
    <property type="match status" value="1"/>
</dbReference>
<dbReference type="InterPro" id="IPR052460">
    <property type="entry name" value="ER_disulfide_reductase"/>
</dbReference>
<dbReference type="InterPro" id="IPR036869">
    <property type="entry name" value="J_dom_sf"/>
</dbReference>
<dbReference type="GO" id="GO:0015035">
    <property type="term" value="F:protein-disulfide reductase activity"/>
    <property type="evidence" value="ECO:0007669"/>
    <property type="project" value="TreeGrafter"/>
</dbReference>
<evidence type="ECO:0000256" key="3">
    <source>
        <dbReference type="ARBA" id="ARBA00020921"/>
    </source>
</evidence>
<dbReference type="GO" id="GO:0016671">
    <property type="term" value="F:oxidoreductase activity, acting on a sulfur group of donors, disulfide as acceptor"/>
    <property type="evidence" value="ECO:0007669"/>
    <property type="project" value="TreeGrafter"/>
</dbReference>
<evidence type="ECO:0000259" key="8">
    <source>
        <dbReference type="PROSITE" id="PS51352"/>
    </source>
</evidence>
<dbReference type="SUPFAM" id="SSF52833">
    <property type="entry name" value="Thioredoxin-like"/>
    <property type="match status" value="5"/>
</dbReference>
<comment type="subcellular location">
    <subcellularLocation>
        <location evidence="1">Endoplasmic reticulum membrane</location>
        <topology evidence="1">Single-pass type IV membrane protein</topology>
    </subcellularLocation>
</comment>
<organism evidence="9 10">
    <name type="scientific">Brachionus calyciflorus</name>
    <dbReference type="NCBI Taxonomy" id="104777"/>
    <lineage>
        <taxon>Eukaryota</taxon>
        <taxon>Metazoa</taxon>
        <taxon>Spiralia</taxon>
        <taxon>Gnathifera</taxon>
        <taxon>Rotifera</taxon>
        <taxon>Eurotatoria</taxon>
        <taxon>Monogononta</taxon>
        <taxon>Pseudotrocha</taxon>
        <taxon>Ploima</taxon>
        <taxon>Brachionidae</taxon>
        <taxon>Brachionus</taxon>
    </lineage>
</organism>
<dbReference type="EMBL" id="CAJNOC010000027">
    <property type="protein sequence ID" value="CAF0707832.1"/>
    <property type="molecule type" value="Genomic_DNA"/>
</dbReference>
<dbReference type="Proteomes" id="UP000663879">
    <property type="component" value="Unassembled WGS sequence"/>
</dbReference>
<feature type="domain" description="Thioredoxin" evidence="8">
    <location>
        <begin position="551"/>
        <end position="689"/>
    </location>
</feature>
<dbReference type="Gene3D" id="1.10.287.110">
    <property type="entry name" value="DnaJ domain"/>
    <property type="match status" value="1"/>
</dbReference>
<feature type="domain" description="Thioredoxin" evidence="8">
    <location>
        <begin position="105"/>
        <end position="240"/>
    </location>
</feature>
<dbReference type="AlphaFoldDB" id="A0A813M4F6"/>
<dbReference type="OrthoDB" id="5810603at2759"/>
<dbReference type="CDD" id="cd02961">
    <property type="entry name" value="PDI_a_family"/>
    <property type="match status" value="1"/>
</dbReference>